<evidence type="ECO:0000256" key="1">
    <source>
        <dbReference type="ARBA" id="ARBA00004141"/>
    </source>
</evidence>
<dbReference type="GO" id="GO:0046677">
    <property type="term" value="P:response to antibiotic"/>
    <property type="evidence" value="ECO:0007669"/>
    <property type="project" value="UniProtKB-KW"/>
</dbReference>
<evidence type="ECO:0000256" key="2">
    <source>
        <dbReference type="ARBA" id="ARBA00022692"/>
    </source>
</evidence>
<protein>
    <submittedName>
        <fullName evidence="8">ABC transporter permease</fullName>
    </submittedName>
</protein>
<keyword evidence="9" id="KW-1185">Reference proteome</keyword>
<dbReference type="Pfam" id="PF01061">
    <property type="entry name" value="ABC2_membrane"/>
    <property type="match status" value="1"/>
</dbReference>
<comment type="subcellular location">
    <subcellularLocation>
        <location evidence="1">Membrane</location>
        <topology evidence="1">Multi-pass membrane protein</topology>
    </subcellularLocation>
</comment>
<evidence type="ECO:0000256" key="6">
    <source>
        <dbReference type="SAM" id="Phobius"/>
    </source>
</evidence>
<comment type="caution">
    <text evidence="8">The sequence shown here is derived from an EMBL/GenBank/DDBJ whole genome shotgun (WGS) entry which is preliminary data.</text>
</comment>
<sequence>MARCRGGRRNRPVHPPVHLEERIMIGPIFVHLRRIAHIWLRRPDFWFMTFIAPLVYLFIVNRMFGGLVRQLTGEFELPNAVILVVTTWAFILAITGSSTVFVERSNGLHERLITMPAPYAAVPAARIIAEFIRIMAMSVVVAAVAALLSDSPPEASWWWRIAVTGAMVAAAAACTGTYIAFSITSPQGSVALIPLIIVAMFVNTVLMPADHFRPLLRGIAGHTPVSAAGEAVNGTGAAGLVVCAAWFLGIAVLAAWGIAVKTRPGESA</sequence>
<evidence type="ECO:0000313" key="8">
    <source>
        <dbReference type="EMBL" id="MCZ9293618.1"/>
    </source>
</evidence>
<dbReference type="AlphaFoldDB" id="A0A9X3LW48"/>
<evidence type="ECO:0000256" key="5">
    <source>
        <dbReference type="ARBA" id="ARBA00023251"/>
    </source>
</evidence>
<feature type="transmembrane region" description="Helical" evidence="6">
    <location>
        <begin position="123"/>
        <end position="145"/>
    </location>
</feature>
<evidence type="ECO:0000259" key="7">
    <source>
        <dbReference type="Pfam" id="PF01061"/>
    </source>
</evidence>
<name>A0A9X3LW48_9CORY</name>
<evidence type="ECO:0000256" key="4">
    <source>
        <dbReference type="ARBA" id="ARBA00023136"/>
    </source>
</evidence>
<feature type="transmembrane region" description="Helical" evidence="6">
    <location>
        <begin position="157"/>
        <end position="181"/>
    </location>
</feature>
<dbReference type="InterPro" id="IPR000412">
    <property type="entry name" value="ABC_2_transport"/>
</dbReference>
<feature type="transmembrane region" description="Helical" evidence="6">
    <location>
        <begin position="43"/>
        <end position="60"/>
    </location>
</feature>
<dbReference type="PIRSF" id="PIRSF006648">
    <property type="entry name" value="DrrB"/>
    <property type="match status" value="1"/>
</dbReference>
<feature type="transmembrane region" description="Helical" evidence="6">
    <location>
        <begin position="80"/>
        <end position="102"/>
    </location>
</feature>
<dbReference type="Proteomes" id="UP001146468">
    <property type="component" value="Unassembled WGS sequence"/>
</dbReference>
<feature type="domain" description="ABC-2 type transporter transmembrane" evidence="7">
    <location>
        <begin position="32"/>
        <end position="232"/>
    </location>
</feature>
<feature type="transmembrane region" description="Helical" evidence="6">
    <location>
        <begin position="237"/>
        <end position="259"/>
    </location>
</feature>
<dbReference type="PANTHER" id="PTHR43229">
    <property type="entry name" value="NODULATION PROTEIN J"/>
    <property type="match status" value="1"/>
</dbReference>
<gene>
    <name evidence="8" type="ORF">L8U60_03855</name>
</gene>
<keyword evidence="3 6" id="KW-1133">Transmembrane helix</keyword>
<feature type="transmembrane region" description="Helical" evidence="6">
    <location>
        <begin position="188"/>
        <end position="207"/>
    </location>
</feature>
<dbReference type="PANTHER" id="PTHR43229:SF2">
    <property type="entry name" value="NODULATION PROTEIN J"/>
    <property type="match status" value="1"/>
</dbReference>
<dbReference type="GO" id="GO:0140359">
    <property type="term" value="F:ABC-type transporter activity"/>
    <property type="evidence" value="ECO:0007669"/>
    <property type="project" value="InterPro"/>
</dbReference>
<keyword evidence="5" id="KW-0046">Antibiotic resistance</keyword>
<dbReference type="EMBL" id="JAKMUS010000004">
    <property type="protein sequence ID" value="MCZ9293618.1"/>
    <property type="molecule type" value="Genomic_DNA"/>
</dbReference>
<proteinExistence type="predicted"/>
<organism evidence="8 9">
    <name type="scientific">Corynebacterium meitnerae</name>
    <dbReference type="NCBI Taxonomy" id="2913498"/>
    <lineage>
        <taxon>Bacteria</taxon>
        <taxon>Bacillati</taxon>
        <taxon>Actinomycetota</taxon>
        <taxon>Actinomycetes</taxon>
        <taxon>Mycobacteriales</taxon>
        <taxon>Corynebacteriaceae</taxon>
        <taxon>Corynebacterium</taxon>
    </lineage>
</organism>
<dbReference type="RefSeq" id="WP_269965063.1">
    <property type="nucleotide sequence ID" value="NZ_JAKMUS010000004.1"/>
</dbReference>
<dbReference type="GO" id="GO:0043190">
    <property type="term" value="C:ATP-binding cassette (ABC) transporter complex"/>
    <property type="evidence" value="ECO:0007669"/>
    <property type="project" value="InterPro"/>
</dbReference>
<reference evidence="8" key="1">
    <citation type="submission" date="2022-02" db="EMBL/GenBank/DDBJ databases">
        <title>Corynebacterium sp. from urogenital microbiome.</title>
        <authorList>
            <person name="Cappelli E.A."/>
            <person name="Ribeiro T.G."/>
            <person name="Peixe L."/>
        </authorList>
    </citation>
    <scope>NUCLEOTIDE SEQUENCE</scope>
    <source>
        <strain evidence="8">C8Ua_172</strain>
    </source>
</reference>
<keyword evidence="4 6" id="KW-0472">Membrane</keyword>
<evidence type="ECO:0000256" key="3">
    <source>
        <dbReference type="ARBA" id="ARBA00022989"/>
    </source>
</evidence>
<keyword evidence="2 6" id="KW-0812">Transmembrane</keyword>
<accession>A0A9X3LW48</accession>
<evidence type="ECO:0000313" key="9">
    <source>
        <dbReference type="Proteomes" id="UP001146468"/>
    </source>
</evidence>
<dbReference type="InterPro" id="IPR013525">
    <property type="entry name" value="ABC2_TM"/>
</dbReference>
<dbReference type="InterPro" id="IPR051784">
    <property type="entry name" value="Nod_factor_ABC_transporter"/>
</dbReference>